<dbReference type="EMBL" id="AFNH02000924">
    <property type="protein sequence ID" value="EZG51578.1"/>
    <property type="molecule type" value="Genomic_DNA"/>
</dbReference>
<keyword evidence="1" id="KW-0808">Transferase</keyword>
<keyword evidence="2" id="KW-0012">Acyltransferase</keyword>
<dbReference type="Pfam" id="PF00583">
    <property type="entry name" value="Acetyltransf_1"/>
    <property type="match status" value="1"/>
</dbReference>
<dbReference type="SUPFAM" id="SSF55729">
    <property type="entry name" value="Acyl-CoA N-acyltransferases (Nat)"/>
    <property type="match status" value="1"/>
</dbReference>
<dbReference type="VEuPathDB" id="CryptoDB:GNI_123910"/>
<keyword evidence="6" id="KW-1185">Reference proteome</keyword>
<comment type="caution">
    <text evidence="5">The sequence shown here is derived from an EMBL/GenBank/DDBJ whole genome shotgun (WGS) entry which is preliminary data.</text>
</comment>
<dbReference type="OMA" id="EQHPSMR"/>
<name>A0A023B2R5_GRENI</name>
<dbReference type="InterPro" id="IPR000182">
    <property type="entry name" value="GNAT_dom"/>
</dbReference>
<dbReference type="OrthoDB" id="10264728at2759"/>
<accession>A0A023B2R5</accession>
<feature type="domain" description="N-acetyltransferase" evidence="4">
    <location>
        <begin position="3"/>
        <end position="193"/>
    </location>
</feature>
<evidence type="ECO:0000313" key="5">
    <source>
        <dbReference type="EMBL" id="EZG51578.1"/>
    </source>
</evidence>
<evidence type="ECO:0000259" key="4">
    <source>
        <dbReference type="PROSITE" id="PS51186"/>
    </source>
</evidence>
<protein>
    <submittedName>
        <fullName evidence="5">N-acetyltransferase</fullName>
    </submittedName>
</protein>
<feature type="region of interest" description="Disordered" evidence="3">
    <location>
        <begin position="69"/>
        <end position="108"/>
    </location>
</feature>
<dbReference type="Gene3D" id="3.40.630.30">
    <property type="match status" value="1"/>
</dbReference>
<dbReference type="InterPro" id="IPR051646">
    <property type="entry name" value="NatB_acetyltransferase_subunit"/>
</dbReference>
<evidence type="ECO:0000256" key="2">
    <source>
        <dbReference type="ARBA" id="ARBA00023315"/>
    </source>
</evidence>
<dbReference type="GeneID" id="22914359"/>
<dbReference type="PANTHER" id="PTHR45910:SF1">
    <property type="entry name" value="N-ALPHA-ACETYLTRANSFERASE 20"/>
    <property type="match status" value="1"/>
</dbReference>
<evidence type="ECO:0000313" key="6">
    <source>
        <dbReference type="Proteomes" id="UP000019763"/>
    </source>
</evidence>
<proteinExistence type="predicted"/>
<dbReference type="CDD" id="cd04301">
    <property type="entry name" value="NAT_SF"/>
    <property type="match status" value="1"/>
</dbReference>
<organism evidence="5 6">
    <name type="scientific">Gregarina niphandrodes</name>
    <name type="common">Septate eugregarine</name>
    <dbReference type="NCBI Taxonomy" id="110365"/>
    <lineage>
        <taxon>Eukaryota</taxon>
        <taxon>Sar</taxon>
        <taxon>Alveolata</taxon>
        <taxon>Apicomplexa</taxon>
        <taxon>Conoidasida</taxon>
        <taxon>Gregarinasina</taxon>
        <taxon>Eugregarinorida</taxon>
        <taxon>Gregarinidae</taxon>
        <taxon>Gregarina</taxon>
    </lineage>
</organism>
<dbReference type="PANTHER" id="PTHR45910">
    <property type="entry name" value="N-ALPHA-ACETYLTRANSFERASE 20"/>
    <property type="match status" value="1"/>
</dbReference>
<dbReference type="Proteomes" id="UP000019763">
    <property type="component" value="Unassembled WGS sequence"/>
</dbReference>
<dbReference type="RefSeq" id="XP_011131938.1">
    <property type="nucleotide sequence ID" value="XM_011133636.1"/>
</dbReference>
<feature type="compositionally biased region" description="Polar residues" evidence="3">
    <location>
        <begin position="72"/>
        <end position="100"/>
    </location>
</feature>
<evidence type="ECO:0000256" key="1">
    <source>
        <dbReference type="ARBA" id="ARBA00022679"/>
    </source>
</evidence>
<dbReference type="AlphaFoldDB" id="A0A023B2R5"/>
<gene>
    <name evidence="5" type="ORF">GNI_123910</name>
</gene>
<reference evidence="5" key="1">
    <citation type="submission" date="2013-12" db="EMBL/GenBank/DDBJ databases">
        <authorList>
            <person name="Omoto C.K."/>
            <person name="Sibley D."/>
            <person name="Venepally P."/>
            <person name="Hadjithomas M."/>
            <person name="Karamycheva S."/>
            <person name="Brunk B."/>
            <person name="Roos D."/>
            <person name="Caler E."/>
            <person name="Lorenzi H."/>
        </authorList>
    </citation>
    <scope>NUCLEOTIDE SEQUENCE</scope>
</reference>
<dbReference type="GO" id="GO:0004596">
    <property type="term" value="F:protein-N-terminal amino-acid acetyltransferase activity"/>
    <property type="evidence" value="ECO:0007669"/>
    <property type="project" value="TreeGrafter"/>
</dbReference>
<dbReference type="InterPro" id="IPR016181">
    <property type="entry name" value="Acyl_CoA_acyltransferase"/>
</dbReference>
<evidence type="ECO:0000256" key="3">
    <source>
        <dbReference type="SAM" id="MobiDB-lite"/>
    </source>
</evidence>
<dbReference type="GO" id="GO:0031416">
    <property type="term" value="C:NatB complex"/>
    <property type="evidence" value="ECO:0007669"/>
    <property type="project" value="TreeGrafter"/>
</dbReference>
<sequence length="209" mass="23670">MEVVIRRFVAEDIYRLNETNLDSYTENFMSSFYWEFLARWPDLCRVAQALDGRIVGYILGRLDADPLEGNEPSVQRSNAQRSNAQRSNVQGSNAQGSNGEHSGADAGQQSWRGHVSALSVAPAFRNRRVAQQLMRHFEEACFAVGVHFIDLFVRASNQPAINLYSSRGYRTHKVVRGYYSNAENAHDMRLYAKDFHKTQPDHTSAQPAT</sequence>
<dbReference type="PROSITE" id="PS51186">
    <property type="entry name" value="GNAT"/>
    <property type="match status" value="1"/>
</dbReference>
<dbReference type="eggNOG" id="KOG3234">
    <property type="taxonomic scope" value="Eukaryota"/>
</dbReference>